<evidence type="ECO:0000256" key="5">
    <source>
        <dbReference type="ARBA" id="ARBA00023175"/>
    </source>
</evidence>
<evidence type="ECO:0000256" key="8">
    <source>
        <dbReference type="SAM" id="MobiDB-lite"/>
    </source>
</evidence>
<sequence length="813" mass="92714">VLLYGTTIYCHCQFYLTVGCSYCDCFSCSVSNRKMAERPVQMFLRILSFSESEKNNIESEKYFTHVNEQNLVFGLHLPGQITYKFSHIFSSSSSQQKVFERSTKRLIDGLFKRVNGLLLSHGLTGSGKIFTMLGTKENPGMLPQALREIFMRIGHSSIEENLCTPQNYDNFILSSSAEKHKMLTLKAHLLEISASEVLQIPSAEFFSDNEMSKINGSCDFVDSGATEAYQVYISMLEHHHDKFFDLFDISNPLDRSVLKTVEDSSRNVYIKGPTIVSSTLRIIDIDLDIVLGASEIQISNAQEGMKLFCAGKRNMRYAGLKMNYDYKQSHCVYVVRLVYKTTSNDSNFDMRSNRLVFCDLAEEELSRNSNSQPSKNELLSNLTFLALSRCMGVIRYNQTHSKQRMVPYRASKLTRALQTFFTNQENVSFIINVNPSNFTVEGMLASLRFTAALKKSIKHQNKSTACSKLQLGKRHFLGLQGNKEENSPDLKSKKFTLDTETKKTVEKLSDRFFEKIYDDVSLDEARNYDGINAEVNLLNEECSHTINSTVDEKKETTIAKNVLPNFPPETIQNILNEIAAVHSMLKNLAFDVKKEELAWKEEFNLLRAKAYESTKLCSIFKQDVQQCKRKIVHLEMTLSMKEAECARLQQQILKERLSRLDNTPRHPRGKHRKSDVKLNANADVVTREFLEMIKKHKPTGDRSAEVKGKGKRSKNNLLNVDNEMNDVPKLRRSSRIAALNRTKSPVFQTPECSKLPEKNNSSSGTSFRTGPPRKLLKQHELRMTYLTTPETDHNSDSDEEDAVCKVMSRVMES</sequence>
<dbReference type="Pfam" id="PF00225">
    <property type="entry name" value="Kinesin"/>
    <property type="match status" value="1"/>
</dbReference>
<comment type="similarity">
    <text evidence="7">Belongs to the TRAFAC class myosin-kinesin ATPase superfamily. Kinesin family.</text>
</comment>
<feature type="compositionally biased region" description="Polar residues" evidence="8">
    <location>
        <begin position="758"/>
        <end position="768"/>
    </location>
</feature>
<dbReference type="InterPro" id="IPR027640">
    <property type="entry name" value="Kinesin-like_fam"/>
</dbReference>
<gene>
    <name evidence="10" type="primary">KIF23</name>
    <name evidence="10" type="ORF">T02_583</name>
</gene>
<keyword evidence="3" id="KW-0547">Nucleotide-binding</keyword>
<keyword evidence="5" id="KW-0505">Motor protein</keyword>
<evidence type="ECO:0000313" key="10">
    <source>
        <dbReference type="EMBL" id="KRZ63048.1"/>
    </source>
</evidence>
<evidence type="ECO:0000256" key="7">
    <source>
        <dbReference type="PROSITE-ProRule" id="PRU00283"/>
    </source>
</evidence>
<dbReference type="GO" id="GO:0016887">
    <property type="term" value="F:ATP hydrolysis activity"/>
    <property type="evidence" value="ECO:0007669"/>
    <property type="project" value="TreeGrafter"/>
</dbReference>
<dbReference type="GO" id="GO:0005874">
    <property type="term" value="C:microtubule"/>
    <property type="evidence" value="ECO:0007669"/>
    <property type="project" value="UniProtKB-KW"/>
</dbReference>
<dbReference type="PROSITE" id="PS50067">
    <property type="entry name" value="KINESIN_MOTOR_2"/>
    <property type="match status" value="1"/>
</dbReference>
<comment type="subcellular location">
    <subcellularLocation>
        <location evidence="1">Cytoplasm</location>
        <location evidence="1">Cytoskeleton</location>
    </subcellularLocation>
</comment>
<dbReference type="GO" id="GO:0005871">
    <property type="term" value="C:kinesin complex"/>
    <property type="evidence" value="ECO:0007669"/>
    <property type="project" value="TreeGrafter"/>
</dbReference>
<dbReference type="GO" id="GO:0005524">
    <property type="term" value="F:ATP binding"/>
    <property type="evidence" value="ECO:0007669"/>
    <property type="project" value="UniProtKB-KW"/>
</dbReference>
<dbReference type="GO" id="GO:0007018">
    <property type="term" value="P:microtubule-based movement"/>
    <property type="evidence" value="ECO:0007669"/>
    <property type="project" value="InterPro"/>
</dbReference>
<dbReference type="PANTHER" id="PTHR24115:SF1008">
    <property type="entry name" value="KINESIN-LIKE PROTEIN SUBITO"/>
    <property type="match status" value="1"/>
</dbReference>
<accession>A0A0V1LU52</accession>
<dbReference type="OrthoDB" id="123929at2759"/>
<comment type="caution">
    <text evidence="10">The sequence shown here is derived from an EMBL/GenBank/DDBJ whole genome shotgun (WGS) entry which is preliminary data.</text>
</comment>
<organism evidence="10 11">
    <name type="scientific">Trichinella nativa</name>
    <dbReference type="NCBI Taxonomy" id="6335"/>
    <lineage>
        <taxon>Eukaryota</taxon>
        <taxon>Metazoa</taxon>
        <taxon>Ecdysozoa</taxon>
        <taxon>Nematoda</taxon>
        <taxon>Enoplea</taxon>
        <taxon>Dorylaimia</taxon>
        <taxon>Trichinellida</taxon>
        <taxon>Trichinellidae</taxon>
        <taxon>Trichinella</taxon>
    </lineage>
</organism>
<dbReference type="PANTHER" id="PTHR24115">
    <property type="entry name" value="KINESIN-RELATED"/>
    <property type="match status" value="1"/>
</dbReference>
<dbReference type="PRINTS" id="PR00380">
    <property type="entry name" value="KINESINHEAVY"/>
</dbReference>
<evidence type="ECO:0000256" key="2">
    <source>
        <dbReference type="ARBA" id="ARBA00022701"/>
    </source>
</evidence>
<dbReference type="SMART" id="SM00129">
    <property type="entry name" value="KISc"/>
    <property type="match status" value="1"/>
</dbReference>
<reference evidence="10 11" key="1">
    <citation type="submission" date="2015-05" db="EMBL/GenBank/DDBJ databases">
        <title>Evolution of Trichinella species and genotypes.</title>
        <authorList>
            <person name="Korhonen P.K."/>
            <person name="Edoardo P."/>
            <person name="Giuseppe L.R."/>
            <person name="Gasser R.B."/>
        </authorList>
    </citation>
    <scope>NUCLEOTIDE SEQUENCE [LARGE SCALE GENOMIC DNA]</scope>
    <source>
        <strain evidence="10">ISS10</strain>
    </source>
</reference>
<dbReference type="AlphaFoldDB" id="A0A0V1LU52"/>
<evidence type="ECO:0000256" key="3">
    <source>
        <dbReference type="ARBA" id="ARBA00022741"/>
    </source>
</evidence>
<dbReference type="STRING" id="6335.A0A0V1LU52"/>
<dbReference type="Proteomes" id="UP000054721">
    <property type="component" value="Unassembled WGS sequence"/>
</dbReference>
<dbReference type="EMBL" id="JYDW01000003">
    <property type="protein sequence ID" value="KRZ63048.1"/>
    <property type="molecule type" value="Genomic_DNA"/>
</dbReference>
<feature type="non-terminal residue" evidence="10">
    <location>
        <position position="1"/>
    </location>
</feature>
<dbReference type="GO" id="GO:0005634">
    <property type="term" value="C:nucleus"/>
    <property type="evidence" value="ECO:0007669"/>
    <property type="project" value="TreeGrafter"/>
</dbReference>
<evidence type="ECO:0000256" key="4">
    <source>
        <dbReference type="ARBA" id="ARBA00022840"/>
    </source>
</evidence>
<dbReference type="Gene3D" id="3.40.850.10">
    <property type="entry name" value="Kinesin motor domain"/>
    <property type="match status" value="1"/>
</dbReference>
<dbReference type="InterPro" id="IPR036961">
    <property type="entry name" value="Kinesin_motor_dom_sf"/>
</dbReference>
<evidence type="ECO:0000256" key="1">
    <source>
        <dbReference type="ARBA" id="ARBA00004245"/>
    </source>
</evidence>
<proteinExistence type="inferred from homology"/>
<dbReference type="InterPro" id="IPR027417">
    <property type="entry name" value="P-loop_NTPase"/>
</dbReference>
<dbReference type="GO" id="GO:0008017">
    <property type="term" value="F:microtubule binding"/>
    <property type="evidence" value="ECO:0007669"/>
    <property type="project" value="InterPro"/>
</dbReference>
<comment type="caution">
    <text evidence="7">Lacks conserved residue(s) required for the propagation of feature annotation.</text>
</comment>
<feature type="domain" description="Kinesin motor" evidence="9">
    <location>
        <begin position="39"/>
        <end position="456"/>
    </location>
</feature>
<keyword evidence="2" id="KW-0493">Microtubule</keyword>
<keyword evidence="6" id="KW-0963">Cytoplasm</keyword>
<protein>
    <submittedName>
        <fullName evidence="10">Kinesin-like protein KIF23</fullName>
    </submittedName>
</protein>
<evidence type="ECO:0000256" key="6">
    <source>
        <dbReference type="ARBA" id="ARBA00023212"/>
    </source>
</evidence>
<keyword evidence="6" id="KW-0206">Cytoskeleton</keyword>
<evidence type="ECO:0000259" key="9">
    <source>
        <dbReference type="PROSITE" id="PS50067"/>
    </source>
</evidence>
<keyword evidence="4" id="KW-0067">ATP-binding</keyword>
<name>A0A0V1LU52_9BILA</name>
<dbReference type="SUPFAM" id="SSF52540">
    <property type="entry name" value="P-loop containing nucleoside triphosphate hydrolases"/>
    <property type="match status" value="1"/>
</dbReference>
<evidence type="ECO:0000313" key="11">
    <source>
        <dbReference type="Proteomes" id="UP000054721"/>
    </source>
</evidence>
<dbReference type="InterPro" id="IPR001752">
    <property type="entry name" value="Kinesin_motor_dom"/>
</dbReference>
<dbReference type="GO" id="GO:0003777">
    <property type="term" value="F:microtubule motor activity"/>
    <property type="evidence" value="ECO:0007669"/>
    <property type="project" value="InterPro"/>
</dbReference>
<feature type="region of interest" description="Disordered" evidence="8">
    <location>
        <begin position="747"/>
        <end position="775"/>
    </location>
</feature>
<keyword evidence="11" id="KW-1185">Reference proteome</keyword>